<keyword evidence="1" id="KW-0732">Signal</keyword>
<dbReference type="AlphaFoldDB" id="A0A420WF32"/>
<accession>A0A420WF32</accession>
<evidence type="ECO:0000313" key="2">
    <source>
        <dbReference type="EMBL" id="RKQ69591.1"/>
    </source>
</evidence>
<dbReference type="InterPro" id="IPR008325">
    <property type="entry name" value="EipA-like"/>
</dbReference>
<dbReference type="EMBL" id="RBII01000002">
    <property type="protein sequence ID" value="RKQ69591.1"/>
    <property type="molecule type" value="Genomic_DNA"/>
</dbReference>
<name>A0A420WF32_9PROT</name>
<keyword evidence="3" id="KW-1185">Reference proteome</keyword>
<evidence type="ECO:0000313" key="3">
    <source>
        <dbReference type="Proteomes" id="UP000282211"/>
    </source>
</evidence>
<feature type="chain" id="PRO_5019212616" description="DUF1134 domain-containing protein" evidence="1">
    <location>
        <begin position="26"/>
        <end position="206"/>
    </location>
</feature>
<reference evidence="2 3" key="1">
    <citation type="submission" date="2018-10" db="EMBL/GenBank/DDBJ databases">
        <title>Genomic Encyclopedia of Type Strains, Phase IV (KMG-IV): sequencing the most valuable type-strain genomes for metagenomic binning, comparative biology and taxonomic classification.</title>
        <authorList>
            <person name="Goeker M."/>
        </authorList>
    </citation>
    <scope>NUCLEOTIDE SEQUENCE [LARGE SCALE GENOMIC DNA]</scope>
    <source>
        <strain evidence="2 3">DSM 22008</strain>
    </source>
</reference>
<dbReference type="PROSITE" id="PS51257">
    <property type="entry name" value="PROKAR_LIPOPROTEIN"/>
    <property type="match status" value="1"/>
</dbReference>
<comment type="caution">
    <text evidence="2">The sequence shown here is derived from an EMBL/GenBank/DDBJ whole genome shotgun (WGS) entry which is preliminary data.</text>
</comment>
<evidence type="ECO:0008006" key="4">
    <source>
        <dbReference type="Google" id="ProtNLM"/>
    </source>
</evidence>
<dbReference type="RefSeq" id="WP_233345609.1">
    <property type="nucleotide sequence ID" value="NZ_RBII01000002.1"/>
</dbReference>
<organism evidence="2 3">
    <name type="scientific">Litorimonas taeanensis</name>
    <dbReference type="NCBI Taxonomy" id="568099"/>
    <lineage>
        <taxon>Bacteria</taxon>
        <taxon>Pseudomonadati</taxon>
        <taxon>Pseudomonadota</taxon>
        <taxon>Alphaproteobacteria</taxon>
        <taxon>Maricaulales</taxon>
        <taxon>Robiginitomaculaceae</taxon>
    </lineage>
</organism>
<dbReference type="Pfam" id="PF06577">
    <property type="entry name" value="EipA"/>
    <property type="match status" value="1"/>
</dbReference>
<proteinExistence type="predicted"/>
<dbReference type="Proteomes" id="UP000282211">
    <property type="component" value="Unassembled WGS sequence"/>
</dbReference>
<evidence type="ECO:0000256" key="1">
    <source>
        <dbReference type="SAM" id="SignalP"/>
    </source>
</evidence>
<sequence>MMHANLKKFAAAASALLLLSACATAANNPNSNSDIREAQAKAGQEASSYNESELVAAVSTHLGVTSESAASAIERLFKDRGRPTAYITGEETGGALTVGVRYGKGTLWMKDGRTEEVYWQGPTVGFDVGADAGKVFTLVYGLNDPNYVFQRFPGVDGSAYLVAGMSINYQRANGVTLAPIRTGVGLRLGANVGYTSYTRKRKILPF</sequence>
<feature type="signal peptide" evidence="1">
    <location>
        <begin position="1"/>
        <end position="25"/>
    </location>
</feature>
<dbReference type="InParanoid" id="A0A420WF32"/>
<protein>
    <recommendedName>
        <fullName evidence="4">DUF1134 domain-containing protein</fullName>
    </recommendedName>
</protein>
<gene>
    <name evidence="2" type="ORF">DES40_2393</name>
</gene>